<dbReference type="AlphaFoldDB" id="A0A8J2W8T6"/>
<feature type="compositionally biased region" description="Polar residues" evidence="3">
    <location>
        <begin position="158"/>
        <end position="171"/>
    </location>
</feature>
<feature type="compositionally biased region" description="Basic and acidic residues" evidence="3">
    <location>
        <begin position="299"/>
        <end position="315"/>
    </location>
</feature>
<feature type="compositionally biased region" description="Basic and acidic residues" evidence="3">
    <location>
        <begin position="354"/>
        <end position="368"/>
    </location>
</feature>
<feature type="region of interest" description="Disordered" evidence="3">
    <location>
        <begin position="157"/>
        <end position="262"/>
    </location>
</feature>
<dbReference type="GO" id="GO:0008083">
    <property type="term" value="F:growth factor activity"/>
    <property type="evidence" value="ECO:0007669"/>
    <property type="project" value="InterPro"/>
</dbReference>
<evidence type="ECO:0000256" key="2">
    <source>
        <dbReference type="RuleBase" id="RU049442"/>
    </source>
</evidence>
<comment type="caution">
    <text evidence="4">The sequence shown here is derived from an EMBL/GenBank/DDBJ whole genome shotgun (WGS) entry which is preliminary data.</text>
</comment>
<dbReference type="Proteomes" id="UP000789390">
    <property type="component" value="Unassembled WGS sequence"/>
</dbReference>
<feature type="compositionally biased region" description="Basic and acidic residues" evidence="3">
    <location>
        <begin position="238"/>
        <end position="250"/>
    </location>
</feature>
<name>A0A8J2W8T6_9CRUS</name>
<feature type="region of interest" description="Disordered" evidence="3">
    <location>
        <begin position="289"/>
        <end position="368"/>
    </location>
</feature>
<dbReference type="PRINTS" id="PR00262">
    <property type="entry name" value="IL1HBGF"/>
</dbReference>
<dbReference type="OrthoDB" id="6158176at2759"/>
<dbReference type="PRINTS" id="PR00263">
    <property type="entry name" value="HBGFFGF"/>
</dbReference>
<evidence type="ECO:0000313" key="5">
    <source>
        <dbReference type="Proteomes" id="UP000789390"/>
    </source>
</evidence>
<dbReference type="Gene3D" id="2.80.10.50">
    <property type="match status" value="1"/>
</dbReference>
<feature type="compositionally biased region" description="Polar residues" evidence="3">
    <location>
        <begin position="339"/>
        <end position="353"/>
    </location>
</feature>
<evidence type="ECO:0000313" key="4">
    <source>
        <dbReference type="EMBL" id="CAH0098292.1"/>
    </source>
</evidence>
<dbReference type="SUPFAM" id="SSF50353">
    <property type="entry name" value="Cytokine"/>
    <property type="match status" value="1"/>
</dbReference>
<dbReference type="InterPro" id="IPR008996">
    <property type="entry name" value="IL1/FGF"/>
</dbReference>
<dbReference type="EMBL" id="CAKKLH010000001">
    <property type="protein sequence ID" value="CAH0098292.1"/>
    <property type="molecule type" value="Genomic_DNA"/>
</dbReference>
<keyword evidence="5" id="KW-1185">Reference proteome</keyword>
<sequence>MDDKLARSTVLKQSAVGFGRIYIRGIASRLYLCINECGRLYGSEHLEQDCILRDQMEGNWYNTYTSIKHSTAEKSLYMAFNSNTGSPCRLRLKSEITSDGRSIVALGSNEKYALFFPVRNISLPDGMNLTSLIQLNKRIPFVKNSVKPTGCAPRCSKLSDQSIKETSSNRAGSKEKSKRKNKCSCLSSETPAQGGGNVERCRRPRQCRQNPGQHTQKKNHGESSSSNIATGSGWKQLKRSERLQEKESRNQKRVTTENSASDVNLLSAESRLSPINRLEMDHSPVKWMVESESSQSSDQNEKKTTLTTTHQDRSPQRNRNKLKTRRGKKTSTEDRSPADTVSNPSNSKASNGGRQDRTLRFPHRKSDSRLIRHRYRKIRAHPELAEQLDAMS</sequence>
<organism evidence="4 5">
    <name type="scientific">Daphnia galeata</name>
    <dbReference type="NCBI Taxonomy" id="27404"/>
    <lineage>
        <taxon>Eukaryota</taxon>
        <taxon>Metazoa</taxon>
        <taxon>Ecdysozoa</taxon>
        <taxon>Arthropoda</taxon>
        <taxon>Crustacea</taxon>
        <taxon>Branchiopoda</taxon>
        <taxon>Diplostraca</taxon>
        <taxon>Cladocera</taxon>
        <taxon>Anomopoda</taxon>
        <taxon>Daphniidae</taxon>
        <taxon>Daphnia</taxon>
    </lineage>
</organism>
<dbReference type="Pfam" id="PF00167">
    <property type="entry name" value="FGF"/>
    <property type="match status" value="1"/>
</dbReference>
<evidence type="ECO:0000256" key="3">
    <source>
        <dbReference type="SAM" id="MobiDB-lite"/>
    </source>
</evidence>
<proteinExistence type="inferred from homology"/>
<comment type="similarity">
    <text evidence="1 2">Belongs to the heparin-binding growth factors family.</text>
</comment>
<accession>A0A8J2W8T6</accession>
<feature type="compositionally biased region" description="Basic residues" evidence="3">
    <location>
        <begin position="316"/>
        <end position="329"/>
    </location>
</feature>
<gene>
    <name evidence="4" type="ORF">DGAL_LOCUS341</name>
</gene>
<evidence type="ECO:0000256" key="1">
    <source>
        <dbReference type="ARBA" id="ARBA00007936"/>
    </source>
</evidence>
<dbReference type="PANTHER" id="PTHR11486">
    <property type="entry name" value="FIBROBLAST GROWTH FACTOR"/>
    <property type="match status" value="1"/>
</dbReference>
<protein>
    <recommendedName>
        <fullName evidence="2">Fibroblast growth factor</fullName>
        <shortName evidence="2">FGF</shortName>
    </recommendedName>
</protein>
<dbReference type="InterPro" id="IPR002209">
    <property type="entry name" value="Fibroblast_GF_fam"/>
</dbReference>
<reference evidence="4" key="1">
    <citation type="submission" date="2021-11" db="EMBL/GenBank/DDBJ databases">
        <authorList>
            <person name="Schell T."/>
        </authorList>
    </citation>
    <scope>NUCLEOTIDE SEQUENCE</scope>
    <source>
        <strain evidence="4">M5</strain>
    </source>
</reference>
<dbReference type="SMART" id="SM00442">
    <property type="entry name" value="FGF"/>
    <property type="match status" value="1"/>
</dbReference>